<proteinExistence type="predicted"/>
<feature type="transmembrane region" description="Helical" evidence="6">
    <location>
        <begin position="149"/>
        <end position="168"/>
    </location>
</feature>
<dbReference type="InterPro" id="IPR020846">
    <property type="entry name" value="MFS_dom"/>
</dbReference>
<dbReference type="GO" id="GO:0022857">
    <property type="term" value="F:transmembrane transporter activity"/>
    <property type="evidence" value="ECO:0007669"/>
    <property type="project" value="InterPro"/>
</dbReference>
<dbReference type="Pfam" id="PF00083">
    <property type="entry name" value="Sugar_tr"/>
    <property type="match status" value="1"/>
</dbReference>
<reference evidence="8" key="1">
    <citation type="journal article" date="2014" name="Nat. Genet.">
        <title>Genome and transcriptome of the porcine whipworm Trichuris suis.</title>
        <authorList>
            <person name="Jex A.R."/>
            <person name="Nejsum P."/>
            <person name="Schwarz E.M."/>
            <person name="Hu L."/>
            <person name="Young N.D."/>
            <person name="Hall R.S."/>
            <person name="Korhonen P.K."/>
            <person name="Liao S."/>
            <person name="Thamsborg S."/>
            <person name="Xia J."/>
            <person name="Xu P."/>
            <person name="Wang S."/>
            <person name="Scheerlinck J.P."/>
            <person name="Hofmann A."/>
            <person name="Sternberg P.W."/>
            <person name="Wang J."/>
            <person name="Gasser R.B."/>
        </authorList>
    </citation>
    <scope>NUCLEOTIDE SEQUENCE [LARGE SCALE GENOMIC DNA]</scope>
    <source>
        <strain evidence="8">DCEP-RM93F</strain>
    </source>
</reference>
<feature type="transmembrane region" description="Helical" evidence="6">
    <location>
        <begin position="347"/>
        <end position="368"/>
    </location>
</feature>
<evidence type="ECO:0000256" key="4">
    <source>
        <dbReference type="ARBA" id="ARBA00023136"/>
    </source>
</evidence>
<feature type="transmembrane region" description="Helical" evidence="6">
    <location>
        <begin position="207"/>
        <end position="228"/>
    </location>
</feature>
<feature type="transmembrane region" description="Helical" evidence="6">
    <location>
        <begin position="118"/>
        <end position="142"/>
    </location>
</feature>
<evidence type="ECO:0000256" key="2">
    <source>
        <dbReference type="ARBA" id="ARBA00022692"/>
    </source>
</evidence>
<keyword evidence="3 6" id="KW-1133">Transmembrane helix</keyword>
<comment type="subcellular location">
    <subcellularLocation>
        <location evidence="1">Membrane</location>
        <topology evidence="1">Multi-pass membrane protein</topology>
    </subcellularLocation>
</comment>
<name>A0A085NH15_9BILA</name>
<dbReference type="Gene3D" id="1.20.1250.20">
    <property type="entry name" value="MFS general substrate transporter like domains"/>
    <property type="match status" value="1"/>
</dbReference>
<feature type="transmembrane region" description="Helical" evidence="6">
    <location>
        <begin position="234"/>
        <end position="253"/>
    </location>
</feature>
<evidence type="ECO:0000259" key="7">
    <source>
        <dbReference type="PROSITE" id="PS50850"/>
    </source>
</evidence>
<dbReference type="AlphaFoldDB" id="A0A085NH15"/>
<accession>A0A085NH15</accession>
<protein>
    <recommendedName>
        <fullName evidence="7">Major facilitator superfamily (MFS) profile domain-containing protein</fullName>
    </recommendedName>
</protein>
<evidence type="ECO:0000256" key="5">
    <source>
        <dbReference type="SAM" id="MobiDB-lite"/>
    </source>
</evidence>
<gene>
    <name evidence="8" type="ORF">M514_02763</name>
</gene>
<dbReference type="SUPFAM" id="SSF103473">
    <property type="entry name" value="MFS general substrate transporter"/>
    <property type="match status" value="1"/>
</dbReference>
<feature type="transmembrane region" description="Helical" evidence="6">
    <location>
        <begin position="317"/>
        <end position="341"/>
    </location>
</feature>
<dbReference type="PROSITE" id="PS50850">
    <property type="entry name" value="MFS"/>
    <property type="match status" value="1"/>
</dbReference>
<keyword evidence="2 6" id="KW-0812">Transmembrane</keyword>
<dbReference type="Proteomes" id="UP000030758">
    <property type="component" value="Unassembled WGS sequence"/>
</dbReference>
<evidence type="ECO:0000256" key="3">
    <source>
        <dbReference type="ARBA" id="ARBA00022989"/>
    </source>
</evidence>
<dbReference type="PANTHER" id="PTHR24064">
    <property type="entry name" value="SOLUTE CARRIER FAMILY 22 MEMBER"/>
    <property type="match status" value="1"/>
</dbReference>
<feature type="domain" description="Major facilitator superfamily (MFS) profile" evidence="7">
    <location>
        <begin position="36"/>
        <end position="493"/>
    </location>
</feature>
<feature type="region of interest" description="Disordered" evidence="5">
    <location>
        <begin position="1"/>
        <end position="23"/>
    </location>
</feature>
<evidence type="ECO:0000256" key="1">
    <source>
        <dbReference type="ARBA" id="ARBA00004141"/>
    </source>
</evidence>
<dbReference type="InterPro" id="IPR005828">
    <property type="entry name" value="MFS_sugar_transport-like"/>
</dbReference>
<keyword evidence="4 6" id="KW-0472">Membrane</keyword>
<dbReference type="GO" id="GO:0016020">
    <property type="term" value="C:membrane"/>
    <property type="evidence" value="ECO:0007669"/>
    <property type="project" value="UniProtKB-SubCell"/>
</dbReference>
<evidence type="ECO:0000256" key="6">
    <source>
        <dbReference type="SAM" id="Phobius"/>
    </source>
</evidence>
<organism evidence="8">
    <name type="scientific">Trichuris suis</name>
    <name type="common">pig whipworm</name>
    <dbReference type="NCBI Taxonomy" id="68888"/>
    <lineage>
        <taxon>Eukaryota</taxon>
        <taxon>Metazoa</taxon>
        <taxon>Ecdysozoa</taxon>
        <taxon>Nematoda</taxon>
        <taxon>Enoplea</taxon>
        <taxon>Dorylaimia</taxon>
        <taxon>Trichinellida</taxon>
        <taxon>Trichuridae</taxon>
        <taxon>Trichuris</taxon>
    </lineage>
</organism>
<sequence length="519" mass="57626">MGKSERPLTFSGSTNGQKLHASPRPFDSHLEECGAFSFYQVLVLLITQLSYVTVSGSMLCTVFDNLKPLVKTCHDEEFVSLIQNASTSIDFCKCKNATLETEFDSLIVHLGVACKGNYVATSMSTAVMAGGVIGSIIFGYLADRFGRKPCLISCLAGCVLINIVFPFIAEGLTIVIIVLLLLGLFAGGYLVISVVPPVEVTTNRWRMLCNCLHGWPFGCMVMALTAYLSRRWNIYHLALGIEGLPFLAAHFFISESPRWLLQHGQPTKAQKVLRRIASFNRKEPLKHAVMFYPDEEDDQQKSSVVNYTYFDLIRDKVVLLPLLVLSYSWFSGGVISFGIYFDVGGMAGSIFLKTFLMGLFKGTTGFIPYPLSRVLGRKPILVTSIVITSFSAWGTVILYYVGKAEYMPVLAVIGIGAIDPMWKINHLMSVELFPTVVRSMSRGVVNVSSRLASLVAPQVAYLSTFLAPLPFMIYGSMTILHIIMVIRYLPETRYLQLPETMSIKKDERNNVYTTESTDV</sequence>
<feature type="transmembrane region" description="Helical" evidence="6">
    <location>
        <begin position="469"/>
        <end position="489"/>
    </location>
</feature>
<evidence type="ECO:0000313" key="8">
    <source>
        <dbReference type="EMBL" id="KFD68761.1"/>
    </source>
</evidence>
<feature type="transmembrane region" description="Helical" evidence="6">
    <location>
        <begin position="380"/>
        <end position="400"/>
    </location>
</feature>
<dbReference type="InterPro" id="IPR036259">
    <property type="entry name" value="MFS_trans_sf"/>
</dbReference>
<dbReference type="EMBL" id="KL367501">
    <property type="protein sequence ID" value="KFD68761.1"/>
    <property type="molecule type" value="Genomic_DNA"/>
</dbReference>
<feature type="transmembrane region" description="Helical" evidence="6">
    <location>
        <begin position="174"/>
        <end position="195"/>
    </location>
</feature>